<gene>
    <name evidence="1" type="ORF">OLC1_LOCUS15090</name>
</gene>
<reference evidence="1" key="1">
    <citation type="submission" date="2023-03" db="EMBL/GenBank/DDBJ databases">
        <authorList>
            <person name="Julca I."/>
        </authorList>
    </citation>
    <scope>NUCLEOTIDE SEQUENCE</scope>
</reference>
<dbReference type="AlphaFoldDB" id="A0AAV1DFH6"/>
<evidence type="ECO:0000313" key="2">
    <source>
        <dbReference type="Proteomes" id="UP001161247"/>
    </source>
</evidence>
<accession>A0AAV1DFH6</accession>
<protein>
    <submittedName>
        <fullName evidence="1">OLC1v1005815C1</fullName>
    </submittedName>
</protein>
<name>A0AAV1DFH6_OLDCO</name>
<sequence length="304" mass="34499">MAKSIHSHRLFIFREGTSDDTTQRRFPQNTSELGMSELINSTLLRWIPGRAKQTEFSGTRSTLMELQELWEPLQRILAREHIGEPMNALGVQMEIFTTLGSFVAPPSPDFWRSAIRLVVTKLGTKDDTEPLLNIVPHTAPMSFVDSLLEKLREQTICETETNNKSHAQTIETELVTLRSFLLDTSALRQEQEKIQVLWVHILAVVYRVEHLIDCLMEGDLSNSFSTSFDSTMKEIENVKLEMKEQKVAIRMKEVTATHFHVPSQGTLTLENEVVGFAEEAESIQDRLTRGSKQLQTVAFVGMPG</sequence>
<dbReference type="Proteomes" id="UP001161247">
    <property type="component" value="Chromosome 5"/>
</dbReference>
<dbReference type="EMBL" id="OX459122">
    <property type="protein sequence ID" value="CAI9106619.1"/>
    <property type="molecule type" value="Genomic_DNA"/>
</dbReference>
<organism evidence="1 2">
    <name type="scientific">Oldenlandia corymbosa var. corymbosa</name>
    <dbReference type="NCBI Taxonomy" id="529605"/>
    <lineage>
        <taxon>Eukaryota</taxon>
        <taxon>Viridiplantae</taxon>
        <taxon>Streptophyta</taxon>
        <taxon>Embryophyta</taxon>
        <taxon>Tracheophyta</taxon>
        <taxon>Spermatophyta</taxon>
        <taxon>Magnoliopsida</taxon>
        <taxon>eudicotyledons</taxon>
        <taxon>Gunneridae</taxon>
        <taxon>Pentapetalae</taxon>
        <taxon>asterids</taxon>
        <taxon>lamiids</taxon>
        <taxon>Gentianales</taxon>
        <taxon>Rubiaceae</taxon>
        <taxon>Rubioideae</taxon>
        <taxon>Spermacoceae</taxon>
        <taxon>Hedyotis-Oldenlandia complex</taxon>
        <taxon>Oldenlandia</taxon>
    </lineage>
</organism>
<evidence type="ECO:0000313" key="1">
    <source>
        <dbReference type="EMBL" id="CAI9106619.1"/>
    </source>
</evidence>
<keyword evidence="2" id="KW-1185">Reference proteome</keyword>
<proteinExistence type="predicted"/>